<dbReference type="NCBIfam" id="NF008139">
    <property type="entry name" value="PRK10887.1"/>
    <property type="match status" value="1"/>
</dbReference>
<protein>
    <recommendedName>
        <fullName evidence="6 8">Phosphoglucosamine mutase</fullName>
        <ecNumber evidence="6 8">5.4.2.10</ecNumber>
    </recommendedName>
</protein>
<dbReference type="InterPro" id="IPR006352">
    <property type="entry name" value="GlmM_bact"/>
</dbReference>
<dbReference type="GO" id="GO:0000287">
    <property type="term" value="F:magnesium ion binding"/>
    <property type="evidence" value="ECO:0007669"/>
    <property type="project" value="UniProtKB-UniRule"/>
</dbReference>
<proteinExistence type="inferred from homology"/>
<dbReference type="Pfam" id="PF02880">
    <property type="entry name" value="PGM_PMM_III"/>
    <property type="match status" value="1"/>
</dbReference>
<dbReference type="SUPFAM" id="SSF55957">
    <property type="entry name" value="Phosphoglucomutase, C-terminal domain"/>
    <property type="match status" value="1"/>
</dbReference>
<sequence>MTKKYFGTDGIRGRVGEYPITPDFMLKLGWAAGMAFRKMGACKVLVGKDTRISGYMFESALEAGLTSAGADVMLLGPMPTPAIAYLTRTFQAEAGIVISASHNPHDDNGIKFFSGKGTKLPDEVEHMIEELLDTPMTVVESSKIGKVSRINDASGRYIEFCKSSVPTGTSFAGLKIVIDCAHGATYKVAPSVFRELGADVVVLSAHPNGLNINENCGSTHMGPLQAAVLAEHADLGIAFDGDGDRVQMVDHTGTVVDGDELLFIIARDLHEHGKLQGGVVGTLMSNLGLELALADLAIPFVRANVGDRYVISELLERDWLVGGENSGHIVCFNHTTTGDAIIAALQVLMALKTRSEGLAQSRQALRKCPQVLINVRFGGGASPLDHPSVKEASERVTKAMAGRGRVLLRKSGTEPLVRVMVEGEDETQVRGYAEELAKLVTEVSA</sequence>
<dbReference type="InterPro" id="IPR016066">
    <property type="entry name" value="A-D-PHexomutase_CS"/>
</dbReference>
<dbReference type="InterPro" id="IPR005843">
    <property type="entry name" value="A-D-PHexomutase_C"/>
</dbReference>
<evidence type="ECO:0000256" key="7">
    <source>
        <dbReference type="RuleBase" id="RU004326"/>
    </source>
</evidence>
<feature type="binding site" evidence="6">
    <location>
        <position position="244"/>
    </location>
    <ligand>
        <name>Mg(2+)</name>
        <dbReference type="ChEBI" id="CHEBI:18420"/>
    </ligand>
</feature>
<organism evidence="13 14">
    <name type="scientific">Pseudomonas mandelii PD30</name>
    <dbReference type="NCBI Taxonomy" id="1419583"/>
    <lineage>
        <taxon>Bacteria</taxon>
        <taxon>Pseudomonadati</taxon>
        <taxon>Pseudomonadota</taxon>
        <taxon>Gammaproteobacteria</taxon>
        <taxon>Pseudomonadales</taxon>
        <taxon>Pseudomonadaceae</taxon>
        <taxon>Pseudomonas</taxon>
    </lineage>
</organism>
<dbReference type="GO" id="GO:0005829">
    <property type="term" value="C:cytosol"/>
    <property type="evidence" value="ECO:0007669"/>
    <property type="project" value="TreeGrafter"/>
</dbReference>
<dbReference type="InterPro" id="IPR005846">
    <property type="entry name" value="A-D-PHexomutase_a/b/a-III"/>
</dbReference>
<feature type="active site" description="Phosphoserine intermediate" evidence="6">
    <location>
        <position position="101"/>
    </location>
</feature>
<evidence type="ECO:0000256" key="5">
    <source>
        <dbReference type="ARBA" id="ARBA00023235"/>
    </source>
</evidence>
<evidence type="ECO:0000256" key="6">
    <source>
        <dbReference type="HAMAP-Rule" id="MF_01554"/>
    </source>
</evidence>
<comment type="cofactor">
    <cofactor evidence="6">
        <name>Mg(2+)</name>
        <dbReference type="ChEBI" id="CHEBI:18420"/>
    </cofactor>
    <text evidence="6">Binds 1 Mg(2+) ion per subunit.</text>
</comment>
<gene>
    <name evidence="6 13" type="primary">glmM</name>
    <name evidence="13" type="ORF">V466_16635</name>
</gene>
<comment type="function">
    <text evidence="6 8">Catalyzes the conversion of glucosamine-6-phosphate to glucosamine-1-phosphate.</text>
</comment>
<evidence type="ECO:0000256" key="1">
    <source>
        <dbReference type="ARBA" id="ARBA00010231"/>
    </source>
</evidence>
<name>A0A059L1M2_9PSED</name>
<dbReference type="InterPro" id="IPR016055">
    <property type="entry name" value="A-D-PHexomutase_a/b/a-I/II/III"/>
</dbReference>
<dbReference type="Gene3D" id="3.40.120.10">
    <property type="entry name" value="Alpha-D-Glucose-1,6-Bisphosphate, subunit A, domain 3"/>
    <property type="match status" value="3"/>
</dbReference>
<dbReference type="GO" id="GO:0005975">
    <property type="term" value="P:carbohydrate metabolic process"/>
    <property type="evidence" value="ECO:0007669"/>
    <property type="project" value="InterPro"/>
</dbReference>
<dbReference type="CDD" id="cd05802">
    <property type="entry name" value="GlmM"/>
    <property type="match status" value="1"/>
</dbReference>
<feature type="modified residue" description="Phosphoserine" evidence="6">
    <location>
        <position position="101"/>
    </location>
</feature>
<dbReference type="SUPFAM" id="SSF53738">
    <property type="entry name" value="Phosphoglucomutase, first 3 domains"/>
    <property type="match status" value="3"/>
</dbReference>
<feature type="domain" description="Alpha-D-phosphohexomutase alpha/beta/alpha" evidence="11">
    <location>
        <begin position="156"/>
        <end position="253"/>
    </location>
</feature>
<dbReference type="InterPro" id="IPR005845">
    <property type="entry name" value="A-D-PHexomutase_a/b/a-II"/>
</dbReference>
<comment type="PTM">
    <text evidence="6">Activated by phosphorylation.</text>
</comment>
<evidence type="ECO:0000259" key="12">
    <source>
        <dbReference type="Pfam" id="PF02880"/>
    </source>
</evidence>
<dbReference type="EC" id="5.4.2.10" evidence="6 8"/>
<feature type="domain" description="Alpha-D-phosphohexomutase C-terminal" evidence="9">
    <location>
        <begin position="372"/>
        <end position="438"/>
    </location>
</feature>
<dbReference type="FunFam" id="3.40.120.10:FF:000001">
    <property type="entry name" value="Phosphoglucosamine mutase"/>
    <property type="match status" value="1"/>
</dbReference>
<comment type="catalytic activity">
    <reaction evidence="6 8">
        <text>alpha-D-glucosamine 1-phosphate = D-glucosamine 6-phosphate</text>
        <dbReference type="Rhea" id="RHEA:23424"/>
        <dbReference type="ChEBI" id="CHEBI:58516"/>
        <dbReference type="ChEBI" id="CHEBI:58725"/>
        <dbReference type="EC" id="5.4.2.10"/>
    </reaction>
</comment>
<keyword evidence="5 6" id="KW-0413">Isomerase</keyword>
<dbReference type="GO" id="GO:0008966">
    <property type="term" value="F:phosphoglucosamine mutase activity"/>
    <property type="evidence" value="ECO:0007669"/>
    <property type="project" value="UniProtKB-UniRule"/>
</dbReference>
<feature type="binding site" evidence="6">
    <location>
        <position position="242"/>
    </location>
    <ligand>
        <name>Mg(2+)</name>
        <dbReference type="ChEBI" id="CHEBI:18420"/>
    </ligand>
</feature>
<dbReference type="AlphaFoldDB" id="A0A059L1M2"/>
<evidence type="ECO:0000259" key="9">
    <source>
        <dbReference type="Pfam" id="PF00408"/>
    </source>
</evidence>
<feature type="binding site" description="via phosphate group" evidence="6">
    <location>
        <position position="101"/>
    </location>
    <ligand>
        <name>Mg(2+)</name>
        <dbReference type="ChEBI" id="CHEBI:18420"/>
    </ligand>
</feature>
<dbReference type="eggNOG" id="COG1109">
    <property type="taxonomic scope" value="Bacteria"/>
</dbReference>
<dbReference type="GO" id="GO:0009252">
    <property type="term" value="P:peptidoglycan biosynthetic process"/>
    <property type="evidence" value="ECO:0007669"/>
    <property type="project" value="TreeGrafter"/>
</dbReference>
<feature type="domain" description="Alpha-D-phosphohexomutase alpha/beta/alpha" evidence="12">
    <location>
        <begin position="257"/>
        <end position="362"/>
    </location>
</feature>
<accession>A0A059L1M2</accession>
<feature type="domain" description="Alpha-D-phosphohexomutase alpha/beta/alpha" evidence="10">
    <location>
        <begin position="4"/>
        <end position="134"/>
    </location>
</feature>
<evidence type="ECO:0000259" key="11">
    <source>
        <dbReference type="Pfam" id="PF02879"/>
    </source>
</evidence>
<dbReference type="FunFam" id="3.40.120.10:FF:000003">
    <property type="entry name" value="Phosphoglucosamine mutase"/>
    <property type="match status" value="1"/>
</dbReference>
<feature type="binding site" evidence="6">
    <location>
        <position position="240"/>
    </location>
    <ligand>
        <name>Mg(2+)</name>
        <dbReference type="ChEBI" id="CHEBI:18420"/>
    </ligand>
</feature>
<dbReference type="InterPro" id="IPR005844">
    <property type="entry name" value="A-D-PHexomutase_a/b/a-I"/>
</dbReference>
<dbReference type="Pfam" id="PF02878">
    <property type="entry name" value="PGM_PMM_I"/>
    <property type="match status" value="1"/>
</dbReference>
<evidence type="ECO:0000256" key="2">
    <source>
        <dbReference type="ARBA" id="ARBA00022553"/>
    </source>
</evidence>
<keyword evidence="3 6" id="KW-0479">Metal-binding</keyword>
<dbReference type="PANTHER" id="PTHR42946">
    <property type="entry name" value="PHOSPHOHEXOSE MUTASE"/>
    <property type="match status" value="1"/>
</dbReference>
<dbReference type="InterPro" id="IPR036900">
    <property type="entry name" value="A-D-PHexomutase_C_sf"/>
</dbReference>
<dbReference type="PRINTS" id="PR00509">
    <property type="entry name" value="PGMPMM"/>
</dbReference>
<dbReference type="PROSITE" id="PS00710">
    <property type="entry name" value="PGM_PMM"/>
    <property type="match status" value="1"/>
</dbReference>
<keyword evidence="2 6" id="KW-0597">Phosphoprotein</keyword>
<dbReference type="Proteomes" id="UP000026739">
    <property type="component" value="Unassembled WGS sequence"/>
</dbReference>
<dbReference type="NCBIfam" id="TIGR01455">
    <property type="entry name" value="glmM"/>
    <property type="match status" value="1"/>
</dbReference>
<evidence type="ECO:0000256" key="3">
    <source>
        <dbReference type="ARBA" id="ARBA00022723"/>
    </source>
</evidence>
<dbReference type="Gene3D" id="3.30.310.50">
    <property type="entry name" value="Alpha-D-phosphohexomutase, C-terminal domain"/>
    <property type="match status" value="1"/>
</dbReference>
<dbReference type="PANTHER" id="PTHR42946:SF1">
    <property type="entry name" value="PHOSPHOGLUCOMUTASE (ALPHA-D-GLUCOSE-1,6-BISPHOSPHATE-DEPENDENT)"/>
    <property type="match status" value="1"/>
</dbReference>
<dbReference type="GO" id="GO:0006048">
    <property type="term" value="P:UDP-N-acetylglucosamine biosynthetic process"/>
    <property type="evidence" value="ECO:0007669"/>
    <property type="project" value="TreeGrafter"/>
</dbReference>
<dbReference type="Pfam" id="PF02879">
    <property type="entry name" value="PGM_PMM_II"/>
    <property type="match status" value="1"/>
</dbReference>
<dbReference type="InterPro" id="IPR005841">
    <property type="entry name" value="Alpha-D-phosphohexomutase_SF"/>
</dbReference>
<evidence type="ECO:0000256" key="8">
    <source>
        <dbReference type="RuleBase" id="RU004327"/>
    </source>
</evidence>
<reference evidence="13 14" key="1">
    <citation type="submission" date="2013-12" db="EMBL/GenBank/DDBJ databases">
        <authorList>
            <person name="Formusa P.A."/>
            <person name="Habash M."/>
            <person name="Lee H."/>
            <person name="Trevors J.T."/>
        </authorList>
    </citation>
    <scope>NUCLEOTIDE SEQUENCE [LARGE SCALE GENOMIC DNA]</scope>
    <source>
        <strain evidence="13 14">PD30</strain>
    </source>
</reference>
<dbReference type="FunFam" id="3.30.310.50:FF:000001">
    <property type="entry name" value="Phosphoglucosamine mutase"/>
    <property type="match status" value="1"/>
</dbReference>
<dbReference type="HAMAP" id="MF_01554_B">
    <property type="entry name" value="GlmM_B"/>
    <property type="match status" value="1"/>
</dbReference>
<comment type="similarity">
    <text evidence="1 6 7">Belongs to the phosphohexose mutase family.</text>
</comment>
<evidence type="ECO:0000259" key="10">
    <source>
        <dbReference type="Pfam" id="PF02878"/>
    </source>
</evidence>
<evidence type="ECO:0000256" key="4">
    <source>
        <dbReference type="ARBA" id="ARBA00022842"/>
    </source>
</evidence>
<dbReference type="EMBL" id="AZQQ01000080">
    <property type="protein sequence ID" value="KDD68020.1"/>
    <property type="molecule type" value="Genomic_DNA"/>
</dbReference>
<dbReference type="GO" id="GO:0004614">
    <property type="term" value="F:phosphoglucomutase activity"/>
    <property type="evidence" value="ECO:0007669"/>
    <property type="project" value="UniProtKB-ARBA"/>
</dbReference>
<dbReference type="Pfam" id="PF00408">
    <property type="entry name" value="PGM_PMM_IV"/>
    <property type="match status" value="1"/>
</dbReference>
<evidence type="ECO:0000313" key="13">
    <source>
        <dbReference type="EMBL" id="KDD68020.1"/>
    </source>
</evidence>
<dbReference type="RefSeq" id="WP_033058120.1">
    <property type="nucleotide sequence ID" value="NZ_AZQQ01000080.1"/>
</dbReference>
<evidence type="ECO:0000313" key="14">
    <source>
        <dbReference type="Proteomes" id="UP000026739"/>
    </source>
</evidence>
<comment type="caution">
    <text evidence="13">The sequence shown here is derived from an EMBL/GenBank/DDBJ whole genome shotgun (WGS) entry which is preliminary data.</text>
</comment>
<dbReference type="InterPro" id="IPR050060">
    <property type="entry name" value="Phosphoglucosamine_mutase"/>
</dbReference>
<keyword evidence="4 6" id="KW-0460">Magnesium</keyword>
<dbReference type="GO" id="GO:0004615">
    <property type="term" value="F:phosphomannomutase activity"/>
    <property type="evidence" value="ECO:0007669"/>
    <property type="project" value="UniProtKB-ARBA"/>
</dbReference>